<dbReference type="AlphaFoldDB" id="A0A0E9SHL7"/>
<evidence type="ECO:0000313" key="1">
    <source>
        <dbReference type="EMBL" id="JAH40008.1"/>
    </source>
</evidence>
<name>A0A0E9SHL7_ANGAN</name>
<sequence>MCIACRHVGQFRWSVLKLSPLLQIVSDVPGVICSLWFPSEWKQSFLMASYLSLSQGVRPVVIGRQIP</sequence>
<accession>A0A0E9SHL7</accession>
<proteinExistence type="predicted"/>
<organism evidence="1">
    <name type="scientific">Anguilla anguilla</name>
    <name type="common">European freshwater eel</name>
    <name type="synonym">Muraena anguilla</name>
    <dbReference type="NCBI Taxonomy" id="7936"/>
    <lineage>
        <taxon>Eukaryota</taxon>
        <taxon>Metazoa</taxon>
        <taxon>Chordata</taxon>
        <taxon>Craniata</taxon>
        <taxon>Vertebrata</taxon>
        <taxon>Euteleostomi</taxon>
        <taxon>Actinopterygii</taxon>
        <taxon>Neopterygii</taxon>
        <taxon>Teleostei</taxon>
        <taxon>Anguilliformes</taxon>
        <taxon>Anguillidae</taxon>
        <taxon>Anguilla</taxon>
    </lineage>
</organism>
<protein>
    <submittedName>
        <fullName evidence="1">Uncharacterized protein</fullName>
    </submittedName>
</protein>
<reference evidence="1" key="1">
    <citation type="submission" date="2014-11" db="EMBL/GenBank/DDBJ databases">
        <authorList>
            <person name="Amaro Gonzalez C."/>
        </authorList>
    </citation>
    <scope>NUCLEOTIDE SEQUENCE</scope>
</reference>
<reference evidence="1" key="2">
    <citation type="journal article" date="2015" name="Fish Shellfish Immunol.">
        <title>Early steps in the European eel (Anguilla anguilla)-Vibrio vulnificus interaction in the gills: Role of the RtxA13 toxin.</title>
        <authorList>
            <person name="Callol A."/>
            <person name="Pajuelo D."/>
            <person name="Ebbesson L."/>
            <person name="Teles M."/>
            <person name="MacKenzie S."/>
            <person name="Amaro C."/>
        </authorList>
    </citation>
    <scope>NUCLEOTIDE SEQUENCE</scope>
</reference>
<dbReference type="EMBL" id="GBXM01068569">
    <property type="protein sequence ID" value="JAH40008.1"/>
    <property type="molecule type" value="Transcribed_RNA"/>
</dbReference>